<protein>
    <submittedName>
        <fullName evidence="1">Uncharacterized protein</fullName>
    </submittedName>
</protein>
<reference evidence="1" key="1">
    <citation type="journal article" date="2015" name="PLoS Negl. Trop. Dis.">
        <title>Deep Sequencing Analysis of the Ixodes ricinus Haemocytome.</title>
        <authorList>
            <person name="Kotsyfakis M."/>
            <person name="Kopacek P."/>
            <person name="Franta Z."/>
            <person name="Pedra J.H."/>
            <person name="Ribeiro J.M."/>
        </authorList>
    </citation>
    <scope>NUCLEOTIDE SEQUENCE</scope>
</reference>
<feature type="non-terminal residue" evidence="1">
    <location>
        <position position="1"/>
    </location>
</feature>
<accession>A0A090XD61</accession>
<sequence>YRIILPTLPTGRYSFNSVFLHGDPSARPYRIDDFRDVLKGVVDVNDVAGFGAFQYNHVWMLTLHNAAAKEKLLHAAVPNVKGKTCLVYRSVM</sequence>
<dbReference type="EMBL" id="GBIH01001175">
    <property type="protein sequence ID" value="JAC93535.1"/>
    <property type="molecule type" value="mRNA"/>
</dbReference>
<proteinExistence type="evidence at transcript level"/>
<organism evidence="1">
    <name type="scientific">Ixodes ricinus</name>
    <name type="common">Common tick</name>
    <name type="synonym">Acarus ricinus</name>
    <dbReference type="NCBI Taxonomy" id="34613"/>
    <lineage>
        <taxon>Eukaryota</taxon>
        <taxon>Metazoa</taxon>
        <taxon>Ecdysozoa</taxon>
        <taxon>Arthropoda</taxon>
        <taxon>Chelicerata</taxon>
        <taxon>Arachnida</taxon>
        <taxon>Acari</taxon>
        <taxon>Parasitiformes</taxon>
        <taxon>Ixodida</taxon>
        <taxon>Ixodoidea</taxon>
        <taxon>Ixodidae</taxon>
        <taxon>Ixodinae</taxon>
        <taxon>Ixodes</taxon>
    </lineage>
</organism>
<evidence type="ECO:0000313" key="1">
    <source>
        <dbReference type="EMBL" id="JAC93535.1"/>
    </source>
</evidence>
<dbReference type="AlphaFoldDB" id="A0A090XD61"/>
<name>A0A090XD61_IXORI</name>